<accession>A0AAN9LFT5</accession>
<dbReference type="EMBL" id="JAYMYR010000010">
    <property type="protein sequence ID" value="KAK7335265.1"/>
    <property type="molecule type" value="Genomic_DNA"/>
</dbReference>
<keyword evidence="2" id="KW-1185">Reference proteome</keyword>
<organism evidence="1 2">
    <name type="scientific">Phaseolus coccineus</name>
    <name type="common">Scarlet runner bean</name>
    <name type="synonym">Phaseolus multiflorus</name>
    <dbReference type="NCBI Taxonomy" id="3886"/>
    <lineage>
        <taxon>Eukaryota</taxon>
        <taxon>Viridiplantae</taxon>
        <taxon>Streptophyta</taxon>
        <taxon>Embryophyta</taxon>
        <taxon>Tracheophyta</taxon>
        <taxon>Spermatophyta</taxon>
        <taxon>Magnoliopsida</taxon>
        <taxon>eudicotyledons</taxon>
        <taxon>Gunneridae</taxon>
        <taxon>Pentapetalae</taxon>
        <taxon>rosids</taxon>
        <taxon>fabids</taxon>
        <taxon>Fabales</taxon>
        <taxon>Fabaceae</taxon>
        <taxon>Papilionoideae</taxon>
        <taxon>50 kb inversion clade</taxon>
        <taxon>NPAAA clade</taxon>
        <taxon>indigoferoid/millettioid clade</taxon>
        <taxon>Phaseoleae</taxon>
        <taxon>Phaseolus</taxon>
    </lineage>
</organism>
<dbReference type="Proteomes" id="UP001374584">
    <property type="component" value="Unassembled WGS sequence"/>
</dbReference>
<comment type="caution">
    <text evidence="1">The sequence shown here is derived from an EMBL/GenBank/DDBJ whole genome shotgun (WGS) entry which is preliminary data.</text>
</comment>
<sequence>MSSALPQSFVSVYCSFQKDLSFLSTGSSNRLFTFLPFSNTLTLLLHFFRSLEEPFLHIKGVSFRVALGVTEQHQIIIDK</sequence>
<gene>
    <name evidence="1" type="ORF">VNO80_27042</name>
</gene>
<proteinExistence type="predicted"/>
<reference evidence="1 2" key="1">
    <citation type="submission" date="2024-01" db="EMBL/GenBank/DDBJ databases">
        <title>The genomes of 5 underutilized Papilionoideae crops provide insights into root nodulation and disease resistanc.</title>
        <authorList>
            <person name="Jiang F."/>
        </authorList>
    </citation>
    <scope>NUCLEOTIDE SEQUENCE [LARGE SCALE GENOMIC DNA]</scope>
    <source>
        <strain evidence="1">JINMINGXINNONG_FW02</strain>
        <tissue evidence="1">Leaves</tissue>
    </source>
</reference>
<dbReference type="AlphaFoldDB" id="A0AAN9LFT5"/>
<protein>
    <submittedName>
        <fullName evidence="1">Uncharacterized protein</fullName>
    </submittedName>
</protein>
<evidence type="ECO:0000313" key="2">
    <source>
        <dbReference type="Proteomes" id="UP001374584"/>
    </source>
</evidence>
<evidence type="ECO:0000313" key="1">
    <source>
        <dbReference type="EMBL" id="KAK7335265.1"/>
    </source>
</evidence>
<name>A0AAN9LFT5_PHACN</name>